<dbReference type="RefSeq" id="WP_004879037.1">
    <property type="nucleotide sequence ID" value="NZ_AKIQ01000062.1"/>
</dbReference>
<reference evidence="2 3" key="1">
    <citation type="submission" date="2013-02" db="EMBL/GenBank/DDBJ databases">
        <title>The Genome Sequence of Acinetobacter venetianus CIP 110063.</title>
        <authorList>
            <consortium name="The Broad Institute Genome Sequencing Platform"/>
            <consortium name="The Broad Institute Genome Sequencing Center for Infectious Disease"/>
            <person name="Cerqueira G."/>
            <person name="Feldgarden M."/>
            <person name="Courvalin P."/>
            <person name="Perichon B."/>
            <person name="Grillot-Courvalin C."/>
            <person name="Clermont D."/>
            <person name="Rocha E."/>
            <person name="Yoon E.-J."/>
            <person name="Nemec A."/>
            <person name="Walker B."/>
            <person name="Young S.K."/>
            <person name="Zeng Q."/>
            <person name="Gargeya S."/>
            <person name="Fitzgerald M."/>
            <person name="Haas B."/>
            <person name="Abouelleil A."/>
            <person name="Alvarado L."/>
            <person name="Arachchi H.M."/>
            <person name="Berlin A.M."/>
            <person name="Chapman S.B."/>
            <person name="Dewar J."/>
            <person name="Goldberg J."/>
            <person name="Griggs A."/>
            <person name="Gujja S."/>
            <person name="Hansen M."/>
            <person name="Howarth C."/>
            <person name="Imamovic A."/>
            <person name="Larimer J."/>
            <person name="McCowan C."/>
            <person name="Murphy C."/>
            <person name="Neiman D."/>
            <person name="Pearson M."/>
            <person name="Priest M."/>
            <person name="Roberts A."/>
            <person name="Saif S."/>
            <person name="Shea T."/>
            <person name="Sisk P."/>
            <person name="Sykes S."/>
            <person name="Wortman J."/>
            <person name="Nusbaum C."/>
            <person name="Birren B."/>
        </authorList>
    </citation>
    <scope>NUCLEOTIDE SEQUENCE [LARGE SCALE GENOMIC DNA]</scope>
    <source>
        <strain evidence="3">ATCC 31012 / DSM 23050 / BCRC 14357 / CCUG 45561 / CIP 110063 / KCTC 2702 / LMG 19082 / RAG-1</strain>
    </source>
</reference>
<feature type="compositionally biased region" description="Basic and acidic residues" evidence="1">
    <location>
        <begin position="23"/>
        <end position="44"/>
    </location>
</feature>
<accession>N8ZYH9</accession>
<comment type="caution">
    <text evidence="2">The sequence shown here is derived from an EMBL/GenBank/DDBJ whole genome shotgun (WGS) entry which is preliminary data.</text>
</comment>
<dbReference type="Proteomes" id="UP000018445">
    <property type="component" value="Unassembled WGS sequence"/>
</dbReference>
<dbReference type="PATRIC" id="fig|1191460.12.peg.1650"/>
<dbReference type="eggNOG" id="ENOG5032BU0">
    <property type="taxonomic scope" value="Bacteria"/>
</dbReference>
<evidence type="ECO:0008006" key="4">
    <source>
        <dbReference type="Google" id="ProtNLM"/>
    </source>
</evidence>
<proteinExistence type="predicted"/>
<organism evidence="2 3">
    <name type="scientific">Acinetobacter venetianus (strain ATCC 31012 / DSM 23050 / BCRC 14357 / CCUG 45561 / CIP 110063 / KCTC 2702 / LMG 19082 / RAG-1)</name>
    <dbReference type="NCBI Taxonomy" id="1191460"/>
    <lineage>
        <taxon>Bacteria</taxon>
        <taxon>Pseudomonadati</taxon>
        <taxon>Pseudomonadota</taxon>
        <taxon>Gammaproteobacteria</taxon>
        <taxon>Moraxellales</taxon>
        <taxon>Moraxellaceae</taxon>
        <taxon>Acinetobacter</taxon>
    </lineage>
</organism>
<gene>
    <name evidence="2" type="ORF">F959_01665</name>
</gene>
<evidence type="ECO:0000256" key="1">
    <source>
        <dbReference type="SAM" id="MobiDB-lite"/>
    </source>
</evidence>
<name>N8ZYH9_ACIVR</name>
<keyword evidence="3" id="KW-1185">Reference proteome</keyword>
<sequence length="390" mass="44883">MAENDSFQNAYQQMQEALKSGRLRRDLQGRRSADKQQRALAEREVEFDDRGRKIPRPMFLRPEDIAQGVDYDVEKVLFTTLGQQKGDSPRRITRDDILAFQDNILLLKDQYVKGITIQNIINLSMQDDIDRANQQIYMAVPLNRKGGLVHFLTNAGPNSEAQNHHVEVEFSNFNSVVFDIKKEAVNTVKNRLANGKIKFECDCGRHTYWFRYMATIGGYGLGRHEGGFPKERNPHLSGVACKHVLRVVQWITSPAGIEYLKKQVDIDRKKQVGTRYKQSDAQLKNQLDKQLNDLESGTSKQIVANIQKAEKEMMRRANKVAKKYFADQLKQMKKAEFEFRKASVQAQINAVIHTFSKEHQLEINKTVDSWVKGKMSDISFEIFMRGLNAK</sequence>
<evidence type="ECO:0000313" key="2">
    <source>
        <dbReference type="EMBL" id="ENV36858.1"/>
    </source>
</evidence>
<dbReference type="OrthoDB" id="7060343at2"/>
<protein>
    <recommendedName>
        <fullName evidence="4">SWIM-type domain-containing protein</fullName>
    </recommendedName>
</protein>
<dbReference type="HOGENOM" id="CLU_064883_0_0_6"/>
<dbReference type="AlphaFoldDB" id="N8ZYH9"/>
<feature type="compositionally biased region" description="Polar residues" evidence="1">
    <location>
        <begin position="1"/>
        <end position="15"/>
    </location>
</feature>
<dbReference type="GeneID" id="58194542"/>
<dbReference type="EMBL" id="APPO01000013">
    <property type="protein sequence ID" value="ENV36858.1"/>
    <property type="molecule type" value="Genomic_DNA"/>
</dbReference>
<feature type="region of interest" description="Disordered" evidence="1">
    <location>
        <begin position="1"/>
        <end position="44"/>
    </location>
</feature>
<evidence type="ECO:0000313" key="3">
    <source>
        <dbReference type="Proteomes" id="UP000018445"/>
    </source>
</evidence>